<dbReference type="Gene3D" id="1.10.260.40">
    <property type="entry name" value="lambda repressor-like DNA-binding domains"/>
    <property type="match status" value="1"/>
</dbReference>
<feature type="coiled-coil region" evidence="2">
    <location>
        <begin position="55"/>
        <end position="89"/>
    </location>
</feature>
<dbReference type="Gene3D" id="1.25.40.10">
    <property type="entry name" value="Tetratricopeptide repeat domain"/>
    <property type="match status" value="1"/>
</dbReference>
<organism evidence="4 5">
    <name type="scientific">Bacillus pseudomycoides</name>
    <dbReference type="NCBI Taxonomy" id="64104"/>
    <lineage>
        <taxon>Bacteria</taxon>
        <taxon>Bacillati</taxon>
        <taxon>Bacillota</taxon>
        <taxon>Bacilli</taxon>
        <taxon>Bacillales</taxon>
        <taxon>Bacillaceae</taxon>
        <taxon>Bacillus</taxon>
        <taxon>Bacillus cereus group</taxon>
    </lineage>
</organism>
<evidence type="ECO:0000259" key="3">
    <source>
        <dbReference type="PROSITE" id="PS50943"/>
    </source>
</evidence>
<evidence type="ECO:0000313" key="4">
    <source>
        <dbReference type="EMBL" id="OUM47901.1"/>
    </source>
</evidence>
<dbReference type="PROSITE" id="PS50005">
    <property type="entry name" value="TPR"/>
    <property type="match status" value="1"/>
</dbReference>
<proteinExistence type="predicted"/>
<comment type="caution">
    <text evidence="4">The sequence shown here is derived from an EMBL/GenBank/DDBJ whole genome shotgun (WGS) entry which is preliminary data.</text>
</comment>
<dbReference type="Gene3D" id="1.25.40.1000">
    <property type="match status" value="1"/>
</dbReference>
<dbReference type="GO" id="GO:0003677">
    <property type="term" value="F:DNA binding"/>
    <property type="evidence" value="ECO:0007669"/>
    <property type="project" value="InterPro"/>
</dbReference>
<dbReference type="InterPro" id="IPR019734">
    <property type="entry name" value="TPR_rpt"/>
</dbReference>
<evidence type="ECO:0000313" key="5">
    <source>
        <dbReference type="Proteomes" id="UP000195321"/>
    </source>
</evidence>
<dbReference type="SMART" id="SM00028">
    <property type="entry name" value="TPR"/>
    <property type="match status" value="4"/>
</dbReference>
<evidence type="ECO:0000256" key="2">
    <source>
        <dbReference type="SAM" id="Coils"/>
    </source>
</evidence>
<feature type="repeat" description="TPR" evidence="1">
    <location>
        <begin position="270"/>
        <end position="303"/>
    </location>
</feature>
<feature type="domain" description="HTH cro/C1-type" evidence="3">
    <location>
        <begin position="16"/>
        <end position="65"/>
    </location>
</feature>
<gene>
    <name evidence="4" type="ORF">BW425_15475</name>
</gene>
<name>A0A1Y3MGA6_9BACI</name>
<sequence>MQQTLEKIGKQVFYKRLQQKMTQEELCQGICSVSYLSKIENGKIEASEEILQLLCARLEIAVSDLRDVEEEVKEKLDEWLNALVHLDKQQVERIYNELHSEMKNVLDFEIINYYNLLYTRYLIMKRDLPALEEELEKLKKMYKKYSPFQKLLYTYSRALLYCIQYKYKQALEHLLKTESMAKEQGYYETGIYYNLALTYSQMEIDHMTLYFANVALEGFRNEYKFRHVINCQLLIAFSYIRKKQYSEAMEIYNHILREADSFADKDNIMSIALNNMGYLYYRQNNYEKAKEYYLEGLQYKKEEDLNYIDAMYEISLQCIQLKEFEEARGWIEKGISAARKDDRYKSMLHLLLILQYKYYGKKEVYKKFLEIEAVPFFKGEKNMKDLKKVYLELAEYFEESSEFQESNRYYKLAIMLLEEEGGVIV</sequence>
<dbReference type="CDD" id="cd00093">
    <property type="entry name" value="HTH_XRE"/>
    <property type="match status" value="1"/>
</dbReference>
<reference evidence="4 5" key="1">
    <citation type="submission" date="2017-02" db="EMBL/GenBank/DDBJ databases">
        <title>Bacillus pseudomycoides isolate FSL K6-0042.</title>
        <authorList>
            <person name="Kovac J."/>
        </authorList>
    </citation>
    <scope>NUCLEOTIDE SEQUENCE [LARGE SCALE GENOMIC DNA]</scope>
    <source>
        <strain evidence="4 5">FSL K6-0042</strain>
    </source>
</reference>
<dbReference type="AlphaFoldDB" id="A0A1Y3MGA6"/>
<protein>
    <submittedName>
        <fullName evidence="4">Transcriptional regulator</fullName>
    </submittedName>
</protein>
<dbReference type="SUPFAM" id="SSF47413">
    <property type="entry name" value="lambda repressor-like DNA-binding domains"/>
    <property type="match status" value="1"/>
</dbReference>
<dbReference type="InterPro" id="IPR011990">
    <property type="entry name" value="TPR-like_helical_dom_sf"/>
</dbReference>
<keyword evidence="2" id="KW-0175">Coiled coil</keyword>
<accession>A0A1Y3MGA6</accession>
<dbReference type="InterPro" id="IPR010982">
    <property type="entry name" value="Lambda_DNA-bd_dom_sf"/>
</dbReference>
<dbReference type="SMART" id="SM00530">
    <property type="entry name" value="HTH_XRE"/>
    <property type="match status" value="1"/>
</dbReference>
<dbReference type="InterPro" id="IPR001387">
    <property type="entry name" value="Cro/C1-type_HTH"/>
</dbReference>
<dbReference type="EMBL" id="MWPX01000017">
    <property type="protein sequence ID" value="OUM47901.1"/>
    <property type="molecule type" value="Genomic_DNA"/>
</dbReference>
<dbReference type="SUPFAM" id="SSF48452">
    <property type="entry name" value="TPR-like"/>
    <property type="match status" value="1"/>
</dbReference>
<dbReference type="RefSeq" id="WP_016113067.1">
    <property type="nucleotide sequence ID" value="NZ_JARHXM010000144.1"/>
</dbReference>
<dbReference type="Pfam" id="PF13424">
    <property type="entry name" value="TPR_12"/>
    <property type="match status" value="1"/>
</dbReference>
<dbReference type="Pfam" id="PF01381">
    <property type="entry name" value="HTH_3"/>
    <property type="match status" value="1"/>
</dbReference>
<evidence type="ECO:0000256" key="1">
    <source>
        <dbReference type="PROSITE-ProRule" id="PRU00339"/>
    </source>
</evidence>
<keyword evidence="1" id="KW-0802">TPR repeat</keyword>
<dbReference type="Proteomes" id="UP000195321">
    <property type="component" value="Unassembled WGS sequence"/>
</dbReference>
<dbReference type="PROSITE" id="PS50943">
    <property type="entry name" value="HTH_CROC1"/>
    <property type="match status" value="1"/>
</dbReference>